<name>A0A0K2VJL2_LEPSM</name>
<keyword evidence="1" id="KW-1133">Transmembrane helix</keyword>
<feature type="transmembrane region" description="Helical" evidence="1">
    <location>
        <begin position="6"/>
        <end position="24"/>
    </location>
</feature>
<keyword evidence="1" id="KW-0812">Transmembrane</keyword>
<accession>A0A0K2VJL2</accession>
<evidence type="ECO:0000313" key="2">
    <source>
        <dbReference type="EMBL" id="CDW50658.1"/>
    </source>
</evidence>
<keyword evidence="1" id="KW-0472">Membrane</keyword>
<dbReference type="EMBL" id="HACA01033297">
    <property type="protein sequence ID" value="CDW50658.1"/>
    <property type="molecule type" value="Transcribed_RNA"/>
</dbReference>
<dbReference type="AlphaFoldDB" id="A0A0K2VJL2"/>
<sequence>MLLFLTLLYWYFLFYFIILPCMGLRCFIDRLFSYFCNFPYVVFSSLIHMDEPQKHLYLDTHPN</sequence>
<proteinExistence type="predicted"/>
<organism evidence="2">
    <name type="scientific">Lepeophtheirus salmonis</name>
    <name type="common">Salmon louse</name>
    <name type="synonym">Caligus salmonis</name>
    <dbReference type="NCBI Taxonomy" id="72036"/>
    <lineage>
        <taxon>Eukaryota</taxon>
        <taxon>Metazoa</taxon>
        <taxon>Ecdysozoa</taxon>
        <taxon>Arthropoda</taxon>
        <taxon>Crustacea</taxon>
        <taxon>Multicrustacea</taxon>
        <taxon>Hexanauplia</taxon>
        <taxon>Copepoda</taxon>
        <taxon>Siphonostomatoida</taxon>
        <taxon>Caligidae</taxon>
        <taxon>Lepeophtheirus</taxon>
    </lineage>
</organism>
<reference evidence="2" key="1">
    <citation type="submission" date="2014-05" db="EMBL/GenBank/DDBJ databases">
        <authorList>
            <person name="Chronopoulou M."/>
        </authorList>
    </citation>
    <scope>NUCLEOTIDE SEQUENCE</scope>
    <source>
        <tissue evidence="2">Whole organism</tissue>
    </source>
</reference>
<evidence type="ECO:0000256" key="1">
    <source>
        <dbReference type="SAM" id="Phobius"/>
    </source>
</evidence>
<protein>
    <submittedName>
        <fullName evidence="2">Uncharacterized protein</fullName>
    </submittedName>
</protein>